<accession>A0A934RAF6</accession>
<sequence>MVAKRDRQQAQIRTLESQLIVLRDKINSAPEDRSEELAELKEVVARDEKSIAELRTSIALLKQQATELKEELDAYKAKYPLR</sequence>
<evidence type="ECO:0000313" key="2">
    <source>
        <dbReference type="EMBL" id="MBK1828104.1"/>
    </source>
</evidence>
<organism evidence="2 3">
    <name type="scientific">Haloferula rosea</name>
    <dbReference type="NCBI Taxonomy" id="490093"/>
    <lineage>
        <taxon>Bacteria</taxon>
        <taxon>Pseudomonadati</taxon>
        <taxon>Verrucomicrobiota</taxon>
        <taxon>Verrucomicrobiia</taxon>
        <taxon>Verrucomicrobiales</taxon>
        <taxon>Verrucomicrobiaceae</taxon>
        <taxon>Haloferula</taxon>
    </lineage>
</organism>
<proteinExistence type="predicted"/>
<feature type="coiled-coil region" evidence="1">
    <location>
        <begin position="5"/>
        <end position="78"/>
    </location>
</feature>
<dbReference type="EMBL" id="JAENII010000011">
    <property type="protein sequence ID" value="MBK1828104.1"/>
    <property type="molecule type" value="Genomic_DNA"/>
</dbReference>
<keyword evidence="1" id="KW-0175">Coiled coil</keyword>
<evidence type="ECO:0000256" key="1">
    <source>
        <dbReference type="SAM" id="Coils"/>
    </source>
</evidence>
<reference evidence="2" key="1">
    <citation type="submission" date="2021-01" db="EMBL/GenBank/DDBJ databases">
        <title>Modified the classification status of verrucomicrobia.</title>
        <authorList>
            <person name="Feng X."/>
        </authorList>
    </citation>
    <scope>NUCLEOTIDE SEQUENCE</scope>
    <source>
        <strain evidence="2">KCTC 22201</strain>
    </source>
</reference>
<keyword evidence="3" id="KW-1185">Reference proteome</keyword>
<name>A0A934RAF6_9BACT</name>
<comment type="caution">
    <text evidence="2">The sequence shown here is derived from an EMBL/GenBank/DDBJ whole genome shotgun (WGS) entry which is preliminary data.</text>
</comment>
<dbReference type="Gene3D" id="1.20.5.1700">
    <property type="match status" value="1"/>
</dbReference>
<gene>
    <name evidence="2" type="ORF">JIN81_13815</name>
</gene>
<dbReference type="AlphaFoldDB" id="A0A934RAF6"/>
<dbReference type="Proteomes" id="UP000658278">
    <property type="component" value="Unassembled WGS sequence"/>
</dbReference>
<protein>
    <submittedName>
        <fullName evidence="2">Uncharacterized protein</fullName>
    </submittedName>
</protein>
<evidence type="ECO:0000313" key="3">
    <source>
        <dbReference type="Proteomes" id="UP000658278"/>
    </source>
</evidence>